<organism evidence="2 3">
    <name type="scientific">Pseudomonas haemolytica</name>
    <dbReference type="NCBI Taxonomy" id="2600065"/>
    <lineage>
        <taxon>Bacteria</taxon>
        <taxon>Pseudomonadati</taxon>
        <taxon>Pseudomonadota</taxon>
        <taxon>Gammaproteobacteria</taxon>
        <taxon>Pseudomonadales</taxon>
        <taxon>Pseudomonadaceae</taxon>
        <taxon>Pseudomonas</taxon>
    </lineage>
</organism>
<dbReference type="PANTHER" id="PTHR36180">
    <property type="entry name" value="DNA-BINDING PROTEIN-RELATED-RELATED"/>
    <property type="match status" value="1"/>
</dbReference>
<dbReference type="Pfam" id="PF02498">
    <property type="entry name" value="Bro-N"/>
    <property type="match status" value="1"/>
</dbReference>
<proteinExistence type="predicted"/>
<accession>A0A5P1DEX1</accession>
<dbReference type="PANTHER" id="PTHR36180:SF2">
    <property type="entry name" value="BRO FAMILY PROTEIN"/>
    <property type="match status" value="1"/>
</dbReference>
<comment type="caution">
    <text evidence="2">The sequence shown here is derived from an EMBL/GenBank/DDBJ whole genome shotgun (WGS) entry which is preliminary data.</text>
</comment>
<sequence>MNLTPFDFRGTAIRVITDEQGDPWFIAKDIAELLEYVDTDQAVRSHCKADKTWPVEMTGQVRNVKVIPERDVYRLIMRSKMPAAEAFEEWVVGQVLPSIRKTGSYQRPLSPAEQLLANAQVMVDMERRQDRIDQAVAGIETRVASVEQVRYLDKRPAGFESMTTIRERISLRHGMPPWVINAVMRDIPGAPLPFAMVRSKHADDGAQPYPIWPTADITRRFDRFAAECTFVTAERATHPDIQQGRFKLRQRASA</sequence>
<reference evidence="2 3" key="1">
    <citation type="submission" date="2019-08" db="EMBL/GenBank/DDBJ databases">
        <title>Pseudomonas haemolytica sp. nov. isolated from raw milk and skim milk concentrate.</title>
        <authorList>
            <person name="Hofmann K."/>
            <person name="Huptas C."/>
            <person name="Doll E."/>
            <person name="Scherer S."/>
            <person name="Wenning M."/>
        </authorList>
    </citation>
    <scope>NUCLEOTIDE SEQUENCE [LARGE SCALE GENOMIC DNA]</scope>
    <source>
        <strain evidence="2 3">DSM 108987</strain>
    </source>
</reference>
<evidence type="ECO:0000259" key="1">
    <source>
        <dbReference type="PROSITE" id="PS51750"/>
    </source>
</evidence>
<dbReference type="SMART" id="SM01040">
    <property type="entry name" value="Bro-N"/>
    <property type="match status" value="1"/>
</dbReference>
<gene>
    <name evidence="2" type="ORF">FRT59_16095</name>
</gene>
<dbReference type="OrthoDB" id="79831at2"/>
<dbReference type="PROSITE" id="PS51750">
    <property type="entry name" value="BRO_N"/>
    <property type="match status" value="1"/>
</dbReference>
<dbReference type="Proteomes" id="UP000408764">
    <property type="component" value="Unassembled WGS sequence"/>
</dbReference>
<dbReference type="InterPro" id="IPR003497">
    <property type="entry name" value="BRO_N_domain"/>
</dbReference>
<dbReference type="EMBL" id="VOIW01000004">
    <property type="protein sequence ID" value="MRJ38480.1"/>
    <property type="molecule type" value="Genomic_DNA"/>
</dbReference>
<name>A0A5P1DEX1_9PSED</name>
<evidence type="ECO:0000313" key="3">
    <source>
        <dbReference type="Proteomes" id="UP000408764"/>
    </source>
</evidence>
<protein>
    <submittedName>
        <fullName evidence="2">Phage antirepressor</fullName>
    </submittedName>
</protein>
<evidence type="ECO:0000313" key="2">
    <source>
        <dbReference type="EMBL" id="MRJ38480.1"/>
    </source>
</evidence>
<feature type="domain" description="Bro-N" evidence="1">
    <location>
        <begin position="1"/>
        <end position="103"/>
    </location>
</feature>
<dbReference type="AlphaFoldDB" id="A0A5P1DEX1"/>